<keyword evidence="5" id="KW-0812">Transmembrane</keyword>
<proteinExistence type="predicted"/>
<comment type="subcellular location">
    <subcellularLocation>
        <location evidence="1">Endoplasmic reticulum membrane</location>
        <topology evidence="1">Single-pass membrane protein</topology>
    </subcellularLocation>
</comment>
<evidence type="ECO:0000256" key="2">
    <source>
        <dbReference type="ARBA" id="ARBA00004922"/>
    </source>
</evidence>
<keyword evidence="7" id="KW-1133">Transmembrane helix</keyword>
<reference evidence="9 10" key="1">
    <citation type="journal article" date="2023" name="J. Hered.">
        <title>Chromosome-level genome of the wood stork (Mycteria americana) provides insight into avian chromosome evolution.</title>
        <authorList>
            <person name="Flamio R. Jr."/>
            <person name="Ramstad K.M."/>
        </authorList>
    </citation>
    <scope>NUCLEOTIDE SEQUENCE [LARGE SCALE GENOMIC DNA]</scope>
    <source>
        <strain evidence="9">JAX WOST 10</strain>
    </source>
</reference>
<keyword evidence="4" id="KW-0808">Transferase</keyword>
<keyword evidence="10" id="KW-1185">Reference proteome</keyword>
<dbReference type="PANTHER" id="PTHR13036">
    <property type="entry name" value="BETA1,4 MANNOSYLTRANSFERASE"/>
    <property type="match status" value="1"/>
</dbReference>
<evidence type="ECO:0000256" key="3">
    <source>
        <dbReference type="ARBA" id="ARBA00022676"/>
    </source>
</evidence>
<evidence type="ECO:0000256" key="6">
    <source>
        <dbReference type="ARBA" id="ARBA00022824"/>
    </source>
</evidence>
<dbReference type="Proteomes" id="UP001333110">
    <property type="component" value="Unassembled WGS sequence"/>
</dbReference>
<evidence type="ECO:0000256" key="1">
    <source>
        <dbReference type="ARBA" id="ARBA00004389"/>
    </source>
</evidence>
<dbReference type="EMBL" id="JAUNZN010000012">
    <property type="protein sequence ID" value="KAK4813723.1"/>
    <property type="molecule type" value="Genomic_DNA"/>
</dbReference>
<name>A0AAN7S079_MYCAM</name>
<evidence type="ECO:0000256" key="8">
    <source>
        <dbReference type="ARBA" id="ARBA00023136"/>
    </source>
</evidence>
<evidence type="ECO:0000256" key="5">
    <source>
        <dbReference type="ARBA" id="ARBA00022692"/>
    </source>
</evidence>
<keyword evidence="3" id="KW-0328">Glycosyltransferase</keyword>
<dbReference type="AlphaFoldDB" id="A0AAN7S079"/>
<keyword evidence="8" id="KW-0472">Membrane</keyword>
<dbReference type="FunFam" id="3.40.50.2000:FF:000246">
    <property type="entry name" value="ALG1, chitobiosyldiphosphodolichol beta-mannosyltransferase like"/>
    <property type="match status" value="1"/>
</dbReference>
<organism evidence="9 10">
    <name type="scientific">Mycteria americana</name>
    <name type="common">Wood stork</name>
    <dbReference type="NCBI Taxonomy" id="33587"/>
    <lineage>
        <taxon>Eukaryota</taxon>
        <taxon>Metazoa</taxon>
        <taxon>Chordata</taxon>
        <taxon>Craniata</taxon>
        <taxon>Vertebrata</taxon>
        <taxon>Euteleostomi</taxon>
        <taxon>Archelosauria</taxon>
        <taxon>Archosauria</taxon>
        <taxon>Dinosauria</taxon>
        <taxon>Saurischia</taxon>
        <taxon>Theropoda</taxon>
        <taxon>Coelurosauria</taxon>
        <taxon>Aves</taxon>
        <taxon>Neognathae</taxon>
        <taxon>Neoaves</taxon>
        <taxon>Aequornithes</taxon>
        <taxon>Ciconiiformes</taxon>
        <taxon>Ciconiidae</taxon>
        <taxon>Mycteria</taxon>
    </lineage>
</organism>
<accession>A0AAN7S079</accession>
<dbReference type="Gene3D" id="3.40.50.2000">
    <property type="entry name" value="Glycogen Phosphorylase B"/>
    <property type="match status" value="1"/>
</dbReference>
<dbReference type="PANTHER" id="PTHR13036:SF0">
    <property type="entry name" value="CHITOBIOSYLDIPHOSPHODOLICHOL BETA-MANNOSYLTRANSFERASE"/>
    <property type="match status" value="1"/>
</dbReference>
<sequence>MAAGGTALALAAAVAAGAVVLAALLWRRRAAAGGAGRVCVAVLGDLGRSPRMQYHALSLARHGRGVALLGYLQSRPHGDVLRSGNIRLVPVADLRGLRVGPKLFQYVIKVIVQAIQLLYTMLKIDQPSYILLQNPPGLPSIAVAWVACLFWRSKLIIDWHNYGYTIMSLSHGRSHPLVQIAKWYEKLFGRLSDYNLCVTNAMKEDLWVNCNIKAVTLYDKPASYFKETPLELQHQLYVKLAKDYEPFKPRTESVSSNTEMSAFTEMDEKNGQVIKTRGRPALLISSTSWTEDEDFSILLKALEDYERYINEGVKLPSLVSRLGGVQFWAPHYKRDIEVLERVQRRATKLVKGLEQKSYEEWLRELGLFSLEKRRLRGDLIALYNYLKGGCREVGVGLFSQVTSDRTRGNGLKLRQGRFRLDIRKFFFTERVIKHWNRLPREVVESPSLEVFKGRLDEICTPWLEAEDYPLLLGSADLGVCLHKSSSGLDLPMKVVDMFGCCLPVCAIYFECLHELVKHNENGLIFRDSDELAEQLKMLFLGFPTPEGKLHSFRKNLRASKQLRWDESWDQTVLPLLGQNE</sequence>
<comment type="pathway">
    <text evidence="2">Protein modification; protein glycosylation.</text>
</comment>
<evidence type="ECO:0000256" key="4">
    <source>
        <dbReference type="ARBA" id="ARBA00022679"/>
    </source>
</evidence>
<dbReference type="SUPFAM" id="SSF53756">
    <property type="entry name" value="UDP-Glycosyltransferase/glycogen phosphorylase"/>
    <property type="match status" value="2"/>
</dbReference>
<keyword evidence="6" id="KW-0256">Endoplasmic reticulum</keyword>
<evidence type="ECO:0000313" key="9">
    <source>
        <dbReference type="EMBL" id="KAK4813723.1"/>
    </source>
</evidence>
<comment type="caution">
    <text evidence="9">The sequence shown here is derived from an EMBL/GenBank/DDBJ whole genome shotgun (WGS) entry which is preliminary data.</text>
</comment>
<dbReference type="GO" id="GO:0005789">
    <property type="term" value="C:endoplasmic reticulum membrane"/>
    <property type="evidence" value="ECO:0007669"/>
    <property type="project" value="UniProtKB-SubCell"/>
</dbReference>
<evidence type="ECO:0008006" key="11">
    <source>
        <dbReference type="Google" id="ProtNLM"/>
    </source>
</evidence>
<evidence type="ECO:0000256" key="7">
    <source>
        <dbReference type="ARBA" id="ARBA00022989"/>
    </source>
</evidence>
<dbReference type="InterPro" id="IPR026051">
    <property type="entry name" value="ALG1-like"/>
</dbReference>
<protein>
    <recommendedName>
        <fullName evidence="11">ALG1 mannosyltransferase</fullName>
    </recommendedName>
</protein>
<dbReference type="GO" id="GO:0000030">
    <property type="term" value="F:mannosyltransferase activity"/>
    <property type="evidence" value="ECO:0007669"/>
    <property type="project" value="InterPro"/>
</dbReference>
<gene>
    <name evidence="9" type="ORF">QYF61_020930</name>
</gene>
<evidence type="ECO:0000313" key="10">
    <source>
        <dbReference type="Proteomes" id="UP001333110"/>
    </source>
</evidence>